<feature type="domain" description="Response regulatory" evidence="11">
    <location>
        <begin position="749"/>
        <end position="866"/>
    </location>
</feature>
<keyword evidence="8" id="KW-0175">Coiled coil</keyword>
<feature type="domain" description="PAS" evidence="12">
    <location>
        <begin position="356"/>
        <end position="419"/>
    </location>
</feature>
<sequence length="878" mass="97418">MSLVRIACADTDAAQRLEAVLRSAGYAVAFVPTDQESPAVACISGSELISRQRIVENLIADCAATLLDASEASLDQAIEHVLQRCGEFVAADRAYLFLLSSDGVRMSNTHEWHADGVSSERDAVQEIPVSAAPWWWSRISTDDLVNIDSVADLPLEAASERAMFEAKGIVALFAFALRKSGKTFGFLRCDAVNRVAPWAESEIGFIGTVANLVSSALHRAEAEALAHRHQERLRLGQIAANIGTWEWNVRTGELFWSERMAPLLGRDPTDTPTLDEFVKTIPEDERDLVLAAIKSSVQDNRPFEVEHRTVWPDGTVRWLLERGAVIRDGEGKALKTFGIVQDINDRKQLELALAKREHLLSTILNTTQQGFWFIDLDGITTDLNPAMCRILGRARDEVIGHSVYDFVDAENRELMQAELARRRNGFTTPYELALRKADGSTVHCINTPSLLQDEDGHIVASVGIWTDVSELRRIQDDLSAINERLSAAYEEAERANRAKSEFLSSMSHELRTPMNSILGFGQLLECDDSLPEEQQDNVHEILRAGRHLLELINEVLDLAKVESGRIDLSIEPVRLAPLVTECIGLVQVIADKREITLHAEGYRDLAIRADRTRLKQALLNLLSNAIKYNRPSGEVRLQVQVGAPSMLRIEIVDTGPGIPLEKQGQLFQPFNRLDAEHTDIEGTGIGLTLTRRIVEMMGGSVGFESTAGMGSRFWIELPQATLDTDDPTPPDAAPGPTHMSETPQRARHLILYIEDNPANLRLVTNILGRRPDIDLVTAHSPELGLELARARLPALILLDINMPELNGYQVMGVLQADARTKHIPVVAITANAMRRDIQRGLRAGFSDYLTKPIDITRFNEVLDTHLPDDERLDHADQA</sequence>
<dbReference type="SUPFAM" id="SSF55785">
    <property type="entry name" value="PYP-like sensor domain (PAS domain)"/>
    <property type="match status" value="2"/>
</dbReference>
<dbReference type="Pfam" id="PF02518">
    <property type="entry name" value="HATPase_c"/>
    <property type="match status" value="1"/>
</dbReference>
<gene>
    <name evidence="14" type="ORF">GPA21_10490</name>
</gene>
<dbReference type="SUPFAM" id="SSF55781">
    <property type="entry name" value="GAF domain-like"/>
    <property type="match status" value="1"/>
</dbReference>
<dbReference type="InterPro" id="IPR013655">
    <property type="entry name" value="PAS_fold_3"/>
</dbReference>
<dbReference type="InterPro" id="IPR000014">
    <property type="entry name" value="PAS"/>
</dbReference>
<dbReference type="NCBIfam" id="TIGR00229">
    <property type="entry name" value="sensory_box"/>
    <property type="match status" value="2"/>
</dbReference>
<dbReference type="Pfam" id="PF00512">
    <property type="entry name" value="HisKA"/>
    <property type="match status" value="1"/>
</dbReference>
<keyword evidence="15" id="KW-1185">Reference proteome</keyword>
<dbReference type="InterPro" id="IPR001789">
    <property type="entry name" value="Sig_transdc_resp-reg_receiver"/>
</dbReference>
<dbReference type="SUPFAM" id="SSF52172">
    <property type="entry name" value="CheY-like"/>
    <property type="match status" value="1"/>
</dbReference>
<keyword evidence="4 7" id="KW-0597">Phosphoprotein</keyword>
<evidence type="ECO:0000259" key="13">
    <source>
        <dbReference type="PROSITE" id="PS50113"/>
    </source>
</evidence>
<evidence type="ECO:0000259" key="10">
    <source>
        <dbReference type="PROSITE" id="PS50109"/>
    </source>
</evidence>
<dbReference type="SMART" id="SM00065">
    <property type="entry name" value="GAF"/>
    <property type="match status" value="1"/>
</dbReference>
<dbReference type="Gene3D" id="3.40.50.2300">
    <property type="match status" value="1"/>
</dbReference>
<evidence type="ECO:0000256" key="9">
    <source>
        <dbReference type="SAM" id="MobiDB-lite"/>
    </source>
</evidence>
<dbReference type="PROSITE" id="PS50112">
    <property type="entry name" value="PAS"/>
    <property type="match status" value="1"/>
</dbReference>
<dbReference type="AlphaFoldDB" id="A0A972J8K3"/>
<dbReference type="GO" id="GO:0000155">
    <property type="term" value="F:phosphorelay sensor kinase activity"/>
    <property type="evidence" value="ECO:0007669"/>
    <property type="project" value="InterPro"/>
</dbReference>
<keyword evidence="6" id="KW-0418">Kinase</keyword>
<evidence type="ECO:0000256" key="8">
    <source>
        <dbReference type="SAM" id="Coils"/>
    </source>
</evidence>
<reference evidence="14" key="1">
    <citation type="submission" date="2019-12" db="EMBL/GenBank/DDBJ databases">
        <title>Comparative genomics gives insights into the taxonomy of the Azoarcus-Aromatoleum group and reveals separate origins of nif in the plant-associated Azoarcus and non-plant-associated Aromatoleum sub-groups.</title>
        <authorList>
            <person name="Lafos M."/>
            <person name="Maluk M."/>
            <person name="Batista M."/>
            <person name="Junghare M."/>
            <person name="Carmona M."/>
            <person name="Faoro H."/>
            <person name="Cruz L.M."/>
            <person name="Battistoni F."/>
            <person name="De Souza E."/>
            <person name="Pedrosa F."/>
            <person name="Chen W.-M."/>
            <person name="Poole P.S."/>
            <person name="Dixon R.A."/>
            <person name="James E.K."/>
        </authorList>
    </citation>
    <scope>NUCLEOTIDE SEQUENCE</scope>
    <source>
        <strain evidence="14">NSC3</strain>
    </source>
</reference>
<evidence type="ECO:0000256" key="3">
    <source>
        <dbReference type="ARBA" id="ARBA00012438"/>
    </source>
</evidence>
<dbReference type="Gene3D" id="3.30.450.20">
    <property type="entry name" value="PAS domain"/>
    <property type="match status" value="2"/>
</dbReference>
<dbReference type="Proteomes" id="UP000599523">
    <property type="component" value="Unassembled WGS sequence"/>
</dbReference>
<accession>A0A972J8K3</accession>
<dbReference type="PROSITE" id="PS50113">
    <property type="entry name" value="PAC"/>
    <property type="match status" value="2"/>
</dbReference>
<dbReference type="CDD" id="cd16922">
    <property type="entry name" value="HATPase_EvgS-ArcB-TorS-like"/>
    <property type="match status" value="1"/>
</dbReference>
<dbReference type="Pfam" id="PF01590">
    <property type="entry name" value="GAF"/>
    <property type="match status" value="1"/>
</dbReference>
<dbReference type="EC" id="2.7.13.3" evidence="3"/>
<evidence type="ECO:0000256" key="1">
    <source>
        <dbReference type="ARBA" id="ARBA00000085"/>
    </source>
</evidence>
<dbReference type="Gene3D" id="2.10.70.100">
    <property type="match status" value="1"/>
</dbReference>
<dbReference type="PROSITE" id="PS50109">
    <property type="entry name" value="HIS_KIN"/>
    <property type="match status" value="1"/>
</dbReference>
<feature type="modified residue" description="4-aspartylphosphate" evidence="7">
    <location>
        <position position="799"/>
    </location>
</feature>
<comment type="catalytic activity">
    <reaction evidence="1">
        <text>ATP + protein L-histidine = ADP + protein N-phospho-L-histidine.</text>
        <dbReference type="EC" id="2.7.13.3"/>
    </reaction>
</comment>
<proteinExistence type="predicted"/>
<dbReference type="Gene3D" id="1.10.287.130">
    <property type="match status" value="1"/>
</dbReference>
<dbReference type="SUPFAM" id="SSF55874">
    <property type="entry name" value="ATPase domain of HSP90 chaperone/DNA topoisomerase II/histidine kinase"/>
    <property type="match status" value="1"/>
</dbReference>
<organism evidence="14 15">
    <name type="scientific">Azoarcus taiwanensis</name>
    <dbReference type="NCBI Taxonomy" id="666964"/>
    <lineage>
        <taxon>Bacteria</taxon>
        <taxon>Pseudomonadati</taxon>
        <taxon>Pseudomonadota</taxon>
        <taxon>Betaproteobacteria</taxon>
        <taxon>Rhodocyclales</taxon>
        <taxon>Zoogloeaceae</taxon>
        <taxon>Azoarcus</taxon>
    </lineage>
</organism>
<dbReference type="Pfam" id="PF13426">
    <property type="entry name" value="PAS_9"/>
    <property type="match status" value="1"/>
</dbReference>
<dbReference type="InterPro" id="IPR036097">
    <property type="entry name" value="HisK_dim/P_sf"/>
</dbReference>
<dbReference type="InterPro" id="IPR003594">
    <property type="entry name" value="HATPase_dom"/>
</dbReference>
<dbReference type="InterPro" id="IPR001610">
    <property type="entry name" value="PAC"/>
</dbReference>
<evidence type="ECO:0000313" key="15">
    <source>
        <dbReference type="Proteomes" id="UP000599523"/>
    </source>
</evidence>
<feature type="coiled-coil region" evidence="8">
    <location>
        <begin position="471"/>
        <end position="498"/>
    </location>
</feature>
<dbReference type="PRINTS" id="PR00344">
    <property type="entry name" value="BCTRLSENSOR"/>
</dbReference>
<dbReference type="SMART" id="SM00387">
    <property type="entry name" value="HATPase_c"/>
    <property type="match status" value="1"/>
</dbReference>
<comment type="subcellular location">
    <subcellularLocation>
        <location evidence="2">Cell inner membrane</location>
        <topology evidence="2">Multi-pass membrane protein</topology>
    </subcellularLocation>
</comment>
<dbReference type="Gene3D" id="3.30.450.40">
    <property type="match status" value="1"/>
</dbReference>
<protein>
    <recommendedName>
        <fullName evidence="3">histidine kinase</fullName>
        <ecNumber evidence="3">2.7.13.3</ecNumber>
    </recommendedName>
</protein>
<dbReference type="FunFam" id="3.30.565.10:FF:000006">
    <property type="entry name" value="Sensor histidine kinase WalK"/>
    <property type="match status" value="1"/>
</dbReference>
<dbReference type="InterPro" id="IPR035965">
    <property type="entry name" value="PAS-like_dom_sf"/>
</dbReference>
<feature type="domain" description="Histidine kinase" evidence="10">
    <location>
        <begin position="505"/>
        <end position="721"/>
    </location>
</feature>
<dbReference type="SMART" id="SM00086">
    <property type="entry name" value="PAC"/>
    <property type="match status" value="2"/>
</dbReference>
<dbReference type="RefSeq" id="WP_168988146.1">
    <property type="nucleotide sequence ID" value="NZ_CAWPHM010000280.1"/>
</dbReference>
<dbReference type="InterPro" id="IPR005467">
    <property type="entry name" value="His_kinase_dom"/>
</dbReference>
<dbReference type="Pfam" id="PF00072">
    <property type="entry name" value="Response_reg"/>
    <property type="match status" value="1"/>
</dbReference>
<dbReference type="PANTHER" id="PTHR43047">
    <property type="entry name" value="TWO-COMPONENT HISTIDINE PROTEIN KINASE"/>
    <property type="match status" value="1"/>
</dbReference>
<dbReference type="CDD" id="cd00082">
    <property type="entry name" value="HisKA"/>
    <property type="match status" value="1"/>
</dbReference>
<evidence type="ECO:0000259" key="12">
    <source>
        <dbReference type="PROSITE" id="PS50112"/>
    </source>
</evidence>
<dbReference type="InterPro" id="IPR036890">
    <property type="entry name" value="HATPase_C_sf"/>
</dbReference>
<dbReference type="CDD" id="cd00130">
    <property type="entry name" value="PAS"/>
    <property type="match status" value="2"/>
</dbReference>
<dbReference type="SMART" id="SM00448">
    <property type="entry name" value="REC"/>
    <property type="match status" value="1"/>
</dbReference>
<dbReference type="SUPFAM" id="SSF47384">
    <property type="entry name" value="Homodimeric domain of signal transducing histidine kinase"/>
    <property type="match status" value="1"/>
</dbReference>
<dbReference type="InterPro" id="IPR029016">
    <property type="entry name" value="GAF-like_dom_sf"/>
</dbReference>
<dbReference type="InterPro" id="IPR011006">
    <property type="entry name" value="CheY-like_superfamily"/>
</dbReference>
<evidence type="ECO:0000256" key="6">
    <source>
        <dbReference type="ARBA" id="ARBA00022777"/>
    </source>
</evidence>
<feature type="domain" description="PAC" evidence="13">
    <location>
        <begin position="428"/>
        <end position="480"/>
    </location>
</feature>
<evidence type="ECO:0000259" key="11">
    <source>
        <dbReference type="PROSITE" id="PS50110"/>
    </source>
</evidence>
<evidence type="ECO:0000256" key="5">
    <source>
        <dbReference type="ARBA" id="ARBA00022679"/>
    </source>
</evidence>
<dbReference type="InterPro" id="IPR004358">
    <property type="entry name" value="Sig_transdc_His_kin-like_C"/>
</dbReference>
<dbReference type="SMART" id="SM00091">
    <property type="entry name" value="PAS"/>
    <property type="match status" value="2"/>
</dbReference>
<dbReference type="PANTHER" id="PTHR43047:SF72">
    <property type="entry name" value="OSMOSENSING HISTIDINE PROTEIN KINASE SLN1"/>
    <property type="match status" value="1"/>
</dbReference>
<name>A0A972J8K3_9RHOO</name>
<dbReference type="GO" id="GO:0005886">
    <property type="term" value="C:plasma membrane"/>
    <property type="evidence" value="ECO:0007669"/>
    <property type="project" value="UniProtKB-SubCell"/>
</dbReference>
<dbReference type="InterPro" id="IPR000700">
    <property type="entry name" value="PAS-assoc_C"/>
</dbReference>
<dbReference type="InterPro" id="IPR003661">
    <property type="entry name" value="HisK_dim/P_dom"/>
</dbReference>
<dbReference type="PROSITE" id="PS50110">
    <property type="entry name" value="RESPONSE_REGULATORY"/>
    <property type="match status" value="1"/>
</dbReference>
<dbReference type="EMBL" id="WTVM01000054">
    <property type="protein sequence ID" value="NMG03396.1"/>
    <property type="molecule type" value="Genomic_DNA"/>
</dbReference>
<dbReference type="GO" id="GO:0009927">
    <property type="term" value="F:histidine phosphotransfer kinase activity"/>
    <property type="evidence" value="ECO:0007669"/>
    <property type="project" value="TreeGrafter"/>
</dbReference>
<keyword evidence="5" id="KW-0808">Transferase</keyword>
<dbReference type="SMART" id="SM00388">
    <property type="entry name" value="HisKA"/>
    <property type="match status" value="1"/>
</dbReference>
<dbReference type="Gene3D" id="3.30.565.10">
    <property type="entry name" value="Histidine kinase-like ATPase, C-terminal domain"/>
    <property type="match status" value="1"/>
</dbReference>
<feature type="region of interest" description="Disordered" evidence="9">
    <location>
        <begin position="722"/>
        <end position="741"/>
    </location>
</feature>
<evidence type="ECO:0000256" key="7">
    <source>
        <dbReference type="PROSITE-ProRule" id="PRU00169"/>
    </source>
</evidence>
<evidence type="ECO:0000313" key="14">
    <source>
        <dbReference type="EMBL" id="NMG03396.1"/>
    </source>
</evidence>
<dbReference type="Pfam" id="PF08447">
    <property type="entry name" value="PAS_3"/>
    <property type="match status" value="1"/>
</dbReference>
<comment type="caution">
    <text evidence="14">The sequence shown here is derived from an EMBL/GenBank/DDBJ whole genome shotgun (WGS) entry which is preliminary data.</text>
</comment>
<evidence type="ECO:0000256" key="4">
    <source>
        <dbReference type="ARBA" id="ARBA00022553"/>
    </source>
</evidence>
<dbReference type="InterPro" id="IPR003018">
    <property type="entry name" value="GAF"/>
</dbReference>
<evidence type="ECO:0000256" key="2">
    <source>
        <dbReference type="ARBA" id="ARBA00004429"/>
    </source>
</evidence>
<feature type="domain" description="PAC" evidence="13">
    <location>
        <begin position="303"/>
        <end position="355"/>
    </location>
</feature>